<accession>A0A7C3WGH3</accession>
<dbReference type="SUPFAM" id="SSF54427">
    <property type="entry name" value="NTF2-like"/>
    <property type="match status" value="1"/>
</dbReference>
<dbReference type="Pfam" id="PF12680">
    <property type="entry name" value="SnoaL_2"/>
    <property type="match status" value="1"/>
</dbReference>
<feature type="domain" description="SnoaL-like" evidence="1">
    <location>
        <begin position="11"/>
        <end position="94"/>
    </location>
</feature>
<dbReference type="Gene3D" id="3.10.450.50">
    <property type="match status" value="1"/>
</dbReference>
<name>A0A7C3WGH3_9BACT</name>
<evidence type="ECO:0000313" key="2">
    <source>
        <dbReference type="EMBL" id="HGB14009.1"/>
    </source>
</evidence>
<gene>
    <name evidence="2" type="ORF">ENV62_02045</name>
</gene>
<organism evidence="2">
    <name type="scientific">Desulfobacca acetoxidans</name>
    <dbReference type="NCBI Taxonomy" id="60893"/>
    <lineage>
        <taxon>Bacteria</taxon>
        <taxon>Pseudomonadati</taxon>
        <taxon>Thermodesulfobacteriota</taxon>
        <taxon>Desulfobaccia</taxon>
        <taxon>Desulfobaccales</taxon>
        <taxon>Desulfobaccaceae</taxon>
        <taxon>Desulfobacca</taxon>
    </lineage>
</organism>
<comment type="caution">
    <text evidence="2">The sequence shown here is derived from an EMBL/GenBank/DDBJ whole genome shotgun (WGS) entry which is preliminary data.</text>
</comment>
<dbReference type="InterPro" id="IPR032710">
    <property type="entry name" value="NTF2-like_dom_sf"/>
</dbReference>
<reference evidence="2" key="1">
    <citation type="journal article" date="2020" name="mSystems">
        <title>Genome- and Community-Level Interaction Insights into Carbon Utilization and Element Cycling Functions of Hydrothermarchaeota in Hydrothermal Sediment.</title>
        <authorList>
            <person name="Zhou Z."/>
            <person name="Liu Y."/>
            <person name="Xu W."/>
            <person name="Pan J."/>
            <person name="Luo Z.H."/>
            <person name="Li M."/>
        </authorList>
    </citation>
    <scope>NUCLEOTIDE SEQUENCE [LARGE SCALE GENOMIC DNA]</scope>
    <source>
        <strain evidence="2">SpSt-776</strain>
    </source>
</reference>
<dbReference type="InterPro" id="IPR037401">
    <property type="entry name" value="SnoaL-like"/>
</dbReference>
<dbReference type="EMBL" id="DTHB01000016">
    <property type="protein sequence ID" value="HGB14009.1"/>
    <property type="molecule type" value="Genomic_DNA"/>
</dbReference>
<evidence type="ECO:0000259" key="1">
    <source>
        <dbReference type="Pfam" id="PF12680"/>
    </source>
</evidence>
<protein>
    <submittedName>
        <fullName evidence="2">Nuclear transport factor 2 family protein</fullName>
    </submittedName>
</protein>
<dbReference type="AlphaFoldDB" id="A0A7C3WGH3"/>
<sequence>MLNPAEAERIARDWLKAWNSHDLEAILSHYAEGAELTSPFVVQLLGNPAGIVRGKENLRMYFSLGLSMFPDLHLELIRVFTGVNSLVVYYRGINETLAAEVMVLNPEGQVIKTMAHYSTA</sequence>
<proteinExistence type="predicted"/>